<feature type="compositionally biased region" description="Pro residues" evidence="1">
    <location>
        <begin position="46"/>
        <end position="56"/>
    </location>
</feature>
<proteinExistence type="predicted"/>
<gene>
    <name evidence="3" type="ORF">R4485_31460</name>
</gene>
<protein>
    <submittedName>
        <fullName evidence="3">Uncharacterized protein</fullName>
    </submittedName>
</protein>
<keyword evidence="2" id="KW-1133">Transmembrane helix</keyword>
<dbReference type="Proteomes" id="UP001186041">
    <property type="component" value="Unassembled WGS sequence"/>
</dbReference>
<feature type="non-terminal residue" evidence="3">
    <location>
        <position position="1"/>
    </location>
</feature>
<keyword evidence="2" id="KW-0472">Membrane</keyword>
<dbReference type="PRINTS" id="PR01217">
    <property type="entry name" value="PRICHEXTENSN"/>
</dbReference>
<reference evidence="3" key="1">
    <citation type="submission" date="2023-10" db="EMBL/GenBank/DDBJ databases">
        <title>Mycolicibacterium fortuitum clinical isolates causing pulmonary infections in humans.</title>
        <authorList>
            <person name="Mejia-Ponce P.M."/>
            <person name="Zenteno-Cuevas R."/>
            <person name="Licona-Cassani C."/>
        </authorList>
    </citation>
    <scope>NUCLEOTIDE SEQUENCE</scope>
    <source>
        <strain evidence="3">M8</strain>
    </source>
</reference>
<feature type="region of interest" description="Disordered" evidence="1">
    <location>
        <begin position="46"/>
        <end position="124"/>
    </location>
</feature>
<dbReference type="EMBL" id="JAWLVV010000044">
    <property type="protein sequence ID" value="MDV7294684.1"/>
    <property type="molecule type" value="Genomic_DNA"/>
</dbReference>
<organism evidence="3 4">
    <name type="scientific">Mycolicibacterium fortuitum</name>
    <name type="common">Mycobacterium fortuitum</name>
    <dbReference type="NCBI Taxonomy" id="1766"/>
    <lineage>
        <taxon>Bacteria</taxon>
        <taxon>Bacillati</taxon>
        <taxon>Actinomycetota</taxon>
        <taxon>Actinomycetes</taxon>
        <taxon>Mycobacteriales</taxon>
        <taxon>Mycobacteriaceae</taxon>
        <taxon>Mycolicibacterium</taxon>
    </lineage>
</organism>
<feature type="transmembrane region" description="Helical" evidence="2">
    <location>
        <begin position="20"/>
        <end position="38"/>
    </location>
</feature>
<evidence type="ECO:0000256" key="1">
    <source>
        <dbReference type="SAM" id="MobiDB-lite"/>
    </source>
</evidence>
<evidence type="ECO:0000256" key="2">
    <source>
        <dbReference type="SAM" id="Phobius"/>
    </source>
</evidence>
<evidence type="ECO:0000313" key="3">
    <source>
        <dbReference type="EMBL" id="MDV7294684.1"/>
    </source>
</evidence>
<feature type="compositionally biased region" description="Pro residues" evidence="1">
    <location>
        <begin position="115"/>
        <end position="124"/>
    </location>
</feature>
<dbReference type="AlphaFoldDB" id="A0AAE4VJI2"/>
<comment type="caution">
    <text evidence="3">The sequence shown here is derived from an EMBL/GenBank/DDBJ whole genome shotgun (WGS) entry which is preliminary data.</text>
</comment>
<feature type="compositionally biased region" description="Pro residues" evidence="1">
    <location>
        <begin position="65"/>
        <end position="106"/>
    </location>
</feature>
<evidence type="ECO:0000313" key="4">
    <source>
        <dbReference type="Proteomes" id="UP001186041"/>
    </source>
</evidence>
<accession>A0AAE4VJI2</accession>
<sequence length="124" mass="13422">TLLALELAADSHPGRAVGYVLGRLLFVGAIIGLIVWAIRSARKPRPPQYPQYPQYPQPYGHWQQTPPPPGTQWPPQQPPYPGPVGPPTYPPTPGAPWPPQAPPPGAVWPNHYPGQTPPPGYPPS</sequence>
<keyword evidence="2" id="KW-0812">Transmembrane</keyword>
<name>A0AAE4VJI2_MYCFO</name>